<dbReference type="AlphaFoldDB" id="A0A8S1HL38"/>
<comment type="caution">
    <text evidence="2">The sequence shown here is derived from an EMBL/GenBank/DDBJ whole genome shotgun (WGS) entry which is preliminary data.</text>
</comment>
<evidence type="ECO:0000313" key="2">
    <source>
        <dbReference type="EMBL" id="CAD6197283.1"/>
    </source>
</evidence>
<feature type="region of interest" description="Disordered" evidence="1">
    <location>
        <begin position="1"/>
        <end position="20"/>
    </location>
</feature>
<organism evidence="2 3">
    <name type="scientific">Caenorhabditis auriculariae</name>
    <dbReference type="NCBI Taxonomy" id="2777116"/>
    <lineage>
        <taxon>Eukaryota</taxon>
        <taxon>Metazoa</taxon>
        <taxon>Ecdysozoa</taxon>
        <taxon>Nematoda</taxon>
        <taxon>Chromadorea</taxon>
        <taxon>Rhabditida</taxon>
        <taxon>Rhabditina</taxon>
        <taxon>Rhabditomorpha</taxon>
        <taxon>Rhabditoidea</taxon>
        <taxon>Rhabditidae</taxon>
        <taxon>Peloderinae</taxon>
        <taxon>Caenorhabditis</taxon>
    </lineage>
</organism>
<dbReference type="Proteomes" id="UP000835052">
    <property type="component" value="Unassembled WGS sequence"/>
</dbReference>
<reference evidence="2" key="1">
    <citation type="submission" date="2020-10" db="EMBL/GenBank/DDBJ databases">
        <authorList>
            <person name="Kikuchi T."/>
        </authorList>
    </citation>
    <scope>NUCLEOTIDE SEQUENCE</scope>
    <source>
        <strain evidence="2">NKZ352</strain>
    </source>
</reference>
<dbReference type="EMBL" id="CAJGYM010000090">
    <property type="protein sequence ID" value="CAD6197283.1"/>
    <property type="molecule type" value="Genomic_DNA"/>
</dbReference>
<gene>
    <name evidence="2" type="ORF">CAUJ_LOCUS13192</name>
</gene>
<accession>A0A8S1HL38</accession>
<dbReference type="OrthoDB" id="5843067at2759"/>
<evidence type="ECO:0000313" key="3">
    <source>
        <dbReference type="Proteomes" id="UP000835052"/>
    </source>
</evidence>
<proteinExistence type="predicted"/>
<name>A0A8S1HL38_9PELO</name>
<protein>
    <submittedName>
        <fullName evidence="2">Uncharacterized protein</fullName>
    </submittedName>
</protein>
<keyword evidence="3" id="KW-1185">Reference proteome</keyword>
<evidence type="ECO:0000256" key="1">
    <source>
        <dbReference type="SAM" id="MobiDB-lite"/>
    </source>
</evidence>
<sequence>MDQSFLQATHCNKSTPTLTSGEKKAGWAAFNNIRKVTSQLKDPQLRAQIFEASVIPALTYASEVWPDTKGTVTALRTS</sequence>